<dbReference type="EMBL" id="JBFXLQ010000049">
    <property type="protein sequence ID" value="KAL2863614.1"/>
    <property type="molecule type" value="Genomic_DNA"/>
</dbReference>
<sequence>MEPRTKPPSRKATSFAQLAHFDPENRQTQLYDSRGSVPLWLSRTAKYSTTSTRLCPLRRKNPNFQAASITESLRFPSILACSASRTQQENAAFPPSRCLHSTPVPFVVEGLVRRPRFPLWNLVHTSGFFLERGGGSLVLGLDLRS</sequence>
<name>A0ABR4LGE2_9EURO</name>
<protein>
    <submittedName>
        <fullName evidence="1">Uncharacterized protein</fullName>
    </submittedName>
</protein>
<organism evidence="1 2">
    <name type="scientific">Aspergillus lucknowensis</name>
    <dbReference type="NCBI Taxonomy" id="176173"/>
    <lineage>
        <taxon>Eukaryota</taxon>
        <taxon>Fungi</taxon>
        <taxon>Dikarya</taxon>
        <taxon>Ascomycota</taxon>
        <taxon>Pezizomycotina</taxon>
        <taxon>Eurotiomycetes</taxon>
        <taxon>Eurotiomycetidae</taxon>
        <taxon>Eurotiales</taxon>
        <taxon>Aspergillaceae</taxon>
        <taxon>Aspergillus</taxon>
        <taxon>Aspergillus subgen. Nidulantes</taxon>
    </lineage>
</organism>
<accession>A0ABR4LGE2</accession>
<evidence type="ECO:0000313" key="1">
    <source>
        <dbReference type="EMBL" id="KAL2863614.1"/>
    </source>
</evidence>
<gene>
    <name evidence="1" type="ORF">BJX67DRAFT_363050</name>
</gene>
<comment type="caution">
    <text evidence="1">The sequence shown here is derived from an EMBL/GenBank/DDBJ whole genome shotgun (WGS) entry which is preliminary data.</text>
</comment>
<dbReference type="Proteomes" id="UP001610432">
    <property type="component" value="Unassembled WGS sequence"/>
</dbReference>
<reference evidence="1 2" key="1">
    <citation type="submission" date="2024-07" db="EMBL/GenBank/DDBJ databases">
        <title>Section-level genome sequencing and comparative genomics of Aspergillus sections Usti and Cavernicolus.</title>
        <authorList>
            <consortium name="Lawrence Berkeley National Laboratory"/>
            <person name="Nybo J.L."/>
            <person name="Vesth T.C."/>
            <person name="Theobald S."/>
            <person name="Frisvad J.C."/>
            <person name="Larsen T.O."/>
            <person name="Kjaerboelling I."/>
            <person name="Rothschild-Mancinelli K."/>
            <person name="Lyhne E.K."/>
            <person name="Kogle M.E."/>
            <person name="Barry K."/>
            <person name="Clum A."/>
            <person name="Na H."/>
            <person name="Ledsgaard L."/>
            <person name="Lin J."/>
            <person name="Lipzen A."/>
            <person name="Kuo A."/>
            <person name="Riley R."/>
            <person name="Mondo S."/>
            <person name="Labutti K."/>
            <person name="Haridas S."/>
            <person name="Pangalinan J."/>
            <person name="Salamov A.A."/>
            <person name="Simmons B.A."/>
            <person name="Magnuson J.K."/>
            <person name="Chen J."/>
            <person name="Drula E."/>
            <person name="Henrissat B."/>
            <person name="Wiebenga A."/>
            <person name="Lubbers R.J."/>
            <person name="Gomes A.C."/>
            <person name="Macurrencykelacurrency M.R."/>
            <person name="Stajich J."/>
            <person name="Grigoriev I.V."/>
            <person name="Mortensen U.H."/>
            <person name="De Vries R.P."/>
            <person name="Baker S.E."/>
            <person name="Andersen M.R."/>
        </authorList>
    </citation>
    <scope>NUCLEOTIDE SEQUENCE [LARGE SCALE GENOMIC DNA]</scope>
    <source>
        <strain evidence="1 2">CBS 449.75</strain>
    </source>
</reference>
<dbReference type="RefSeq" id="XP_070882593.1">
    <property type="nucleotide sequence ID" value="XM_071030058.1"/>
</dbReference>
<dbReference type="GeneID" id="98145130"/>
<proteinExistence type="predicted"/>
<evidence type="ECO:0000313" key="2">
    <source>
        <dbReference type="Proteomes" id="UP001610432"/>
    </source>
</evidence>
<keyword evidence="2" id="KW-1185">Reference proteome</keyword>